<dbReference type="AlphaFoldDB" id="A0A9P6R4X5"/>
<evidence type="ECO:0000313" key="4">
    <source>
        <dbReference type="EMBL" id="KAG0312574.1"/>
    </source>
</evidence>
<dbReference type="SUPFAM" id="SSF47459">
    <property type="entry name" value="HLH, helix-loop-helix DNA-binding domain"/>
    <property type="match status" value="1"/>
</dbReference>
<dbReference type="PANTHER" id="PTHR47336:SF2">
    <property type="entry name" value="TRANSCRIPTION FACTOR HMS1-RELATED"/>
    <property type="match status" value="1"/>
</dbReference>
<evidence type="ECO:0000256" key="1">
    <source>
        <dbReference type="SAM" id="Coils"/>
    </source>
</evidence>
<dbReference type="Pfam" id="PF00010">
    <property type="entry name" value="HLH"/>
    <property type="match status" value="1"/>
</dbReference>
<feature type="compositionally biased region" description="Low complexity" evidence="2">
    <location>
        <begin position="258"/>
        <end position="279"/>
    </location>
</feature>
<dbReference type="SMART" id="SM00353">
    <property type="entry name" value="HLH"/>
    <property type="match status" value="1"/>
</dbReference>
<dbReference type="InterPro" id="IPR036638">
    <property type="entry name" value="HLH_DNA-bd_sf"/>
</dbReference>
<reference evidence="4" key="1">
    <citation type="journal article" date="2020" name="Fungal Divers.">
        <title>Resolving the Mortierellaceae phylogeny through synthesis of multi-gene phylogenetics and phylogenomics.</title>
        <authorList>
            <person name="Vandepol N."/>
            <person name="Liber J."/>
            <person name="Desiro A."/>
            <person name="Na H."/>
            <person name="Kennedy M."/>
            <person name="Barry K."/>
            <person name="Grigoriev I.V."/>
            <person name="Miller A.N."/>
            <person name="O'Donnell K."/>
            <person name="Stajich J.E."/>
            <person name="Bonito G."/>
        </authorList>
    </citation>
    <scope>NUCLEOTIDE SEQUENCE</scope>
    <source>
        <strain evidence="4">NVP60</strain>
    </source>
</reference>
<proteinExistence type="predicted"/>
<feature type="domain" description="BHLH" evidence="3">
    <location>
        <begin position="493"/>
        <end position="568"/>
    </location>
</feature>
<organism evidence="4 5">
    <name type="scientific">Linnemannia gamsii</name>
    <dbReference type="NCBI Taxonomy" id="64522"/>
    <lineage>
        <taxon>Eukaryota</taxon>
        <taxon>Fungi</taxon>
        <taxon>Fungi incertae sedis</taxon>
        <taxon>Mucoromycota</taxon>
        <taxon>Mortierellomycotina</taxon>
        <taxon>Mortierellomycetes</taxon>
        <taxon>Mortierellales</taxon>
        <taxon>Mortierellaceae</taxon>
        <taxon>Linnemannia</taxon>
    </lineage>
</organism>
<dbReference type="Proteomes" id="UP000823405">
    <property type="component" value="Unassembled WGS sequence"/>
</dbReference>
<name>A0A9P6R4X5_9FUNG</name>
<feature type="compositionally biased region" description="Low complexity" evidence="2">
    <location>
        <begin position="233"/>
        <end position="242"/>
    </location>
</feature>
<dbReference type="InterPro" id="IPR052099">
    <property type="entry name" value="Regulatory_TF_Diverse"/>
</dbReference>
<evidence type="ECO:0000313" key="5">
    <source>
        <dbReference type="Proteomes" id="UP000823405"/>
    </source>
</evidence>
<dbReference type="Gene3D" id="4.10.280.10">
    <property type="entry name" value="Helix-loop-helix DNA-binding domain"/>
    <property type="match status" value="1"/>
</dbReference>
<dbReference type="PROSITE" id="PS50888">
    <property type="entry name" value="BHLH"/>
    <property type="match status" value="1"/>
</dbReference>
<dbReference type="InterPro" id="IPR011598">
    <property type="entry name" value="bHLH_dom"/>
</dbReference>
<gene>
    <name evidence="4" type="ORF">BGZ97_011068</name>
</gene>
<feature type="region of interest" description="Disordered" evidence="2">
    <location>
        <begin position="226"/>
        <end position="320"/>
    </location>
</feature>
<feature type="region of interest" description="Disordered" evidence="2">
    <location>
        <begin position="606"/>
        <end position="641"/>
    </location>
</feature>
<comment type="caution">
    <text evidence="4">The sequence shown here is derived from an EMBL/GenBank/DDBJ whole genome shotgun (WGS) entry which is preliminary data.</text>
</comment>
<keyword evidence="5" id="KW-1185">Reference proteome</keyword>
<evidence type="ECO:0000259" key="3">
    <source>
        <dbReference type="PROSITE" id="PS50888"/>
    </source>
</evidence>
<feature type="region of interest" description="Disordered" evidence="2">
    <location>
        <begin position="469"/>
        <end position="497"/>
    </location>
</feature>
<accession>A0A9P6R4X5</accession>
<feature type="non-terminal residue" evidence="4">
    <location>
        <position position="1232"/>
    </location>
</feature>
<evidence type="ECO:0000256" key="2">
    <source>
        <dbReference type="SAM" id="MobiDB-lite"/>
    </source>
</evidence>
<sequence>MFLQQGNPLFGAVPPQPTGDIQDLFMCESYFDEYTTTGAPLDAAATVALQQQLQQQQQQLQQQQLLHQFTLQQHQQLQQQQQQQQQQQPQLSAFELQLQSFLTSNAVQQQQLQQQQQQLQAQQEQHQLLLNSQTQLAAFRWALANANAANVNVNLNAASAAPVSSGSFVATSPSDSAAFFSSPDLMASSLSPETDTLMLPTSPGAFSSTEDGPMLSPLLLASQAAVKVKSEKTTPSSSPTKSSAKRQSLDDGVETETKATTPTGAKRTKKTTASTKTVTPSAPKKPRAKKNSKTASSDQSDMEMSISSAVSTTSTPSPQTLALQLPASSATGTTTSLTAATSGVLGATDLNTSSTAGFFQNLLPMTPTTNLISPSTPAGGLPFSQPLWKMTPGVVLPTALPLPTPGFDPSTFAGPIMPALDASATQQHGTTNTAANTAAAAAAAATAAATAAVQGQPQTLQQKIPITRLKPPVSGTPVPAPPAAQGPQPTKQQKKVAHNAIERRYRNNINDRISDLKNVVPALCNIKTKDEKDDDDEDDDKDADGVTKATKLNKATILRKATEYIIVLQKREAGTKAENAILRRLLTSLPGGVELLEQHQAEIASIREEGSPSPESSSEDSNTEAGTPPPPNNGNATSTTSTSGASRVLMAVFMCATFFSSPEGSSGHSRGLMDDGQGEARAMGSSFARVVRQPSIVETGASSNASWSPLGVVAWDAWAALRTMLFMGCLIALVWPSYSRRGPFPQSKFPVMPKSASPHQVYTTLSGLVPKVIPSSYFRLFFALSLELWRCLWIRLGIYPDLTDMVRPDIWARVVEAQMSGGAGSSVSRFMLLYTIVRTLDEYTNARRQPPARVSATAALAFYISIHKAAKPLATLVAQQFMESARYTAKISGTGQDRWLESMLQVDVGSAAWNRSILEIESAMYGRGEYPQTEAVLFQTMAPTLVVAQTQSVSVLQDAYVDCMSRLNASVHGQEATTSSGPTKFDQVVRTTMPGTRHHWYALVGKISELWLSKDEHSAQLGDRLMAQVMMMHPRHHLSARSNDDDDSSFQFYDQVIVYSLLEYAYLRRGMAGPSVRCGEKAWALLNERRRATGAKAPSALNEVEDEENDKALLSVASFAMNLTGFVEIKARIGLWRGVEALSSLVQRQRTDNGESNTQDDMSQSEILDHIRTTLLPLTVHLRRQLDDESTTMLAIMRLATRSTRSASLHHKTPLSPTTVDFDPALRFLIDV</sequence>
<feature type="compositionally biased region" description="Low complexity" evidence="2">
    <location>
        <begin position="305"/>
        <end position="320"/>
    </location>
</feature>
<dbReference type="OrthoDB" id="2133190at2759"/>
<dbReference type="PANTHER" id="PTHR47336">
    <property type="entry name" value="TRANSCRIPTION FACTOR HMS1-RELATED"/>
    <property type="match status" value="1"/>
</dbReference>
<dbReference type="GO" id="GO:0046983">
    <property type="term" value="F:protein dimerization activity"/>
    <property type="evidence" value="ECO:0007669"/>
    <property type="project" value="InterPro"/>
</dbReference>
<feature type="coiled-coil region" evidence="1">
    <location>
        <begin position="46"/>
        <end position="132"/>
    </location>
</feature>
<dbReference type="EMBL" id="JAAAIN010000602">
    <property type="protein sequence ID" value="KAG0312574.1"/>
    <property type="molecule type" value="Genomic_DNA"/>
</dbReference>
<keyword evidence="1" id="KW-0175">Coiled coil</keyword>
<protein>
    <recommendedName>
        <fullName evidence="3">BHLH domain-containing protein</fullName>
    </recommendedName>
</protein>